<organism evidence="1 2">
    <name type="scientific">Dentiscutata heterogama</name>
    <dbReference type="NCBI Taxonomy" id="1316150"/>
    <lineage>
        <taxon>Eukaryota</taxon>
        <taxon>Fungi</taxon>
        <taxon>Fungi incertae sedis</taxon>
        <taxon>Mucoromycota</taxon>
        <taxon>Glomeromycotina</taxon>
        <taxon>Glomeromycetes</taxon>
        <taxon>Diversisporales</taxon>
        <taxon>Gigasporaceae</taxon>
        <taxon>Dentiscutata</taxon>
    </lineage>
</organism>
<reference evidence="1" key="1">
    <citation type="submission" date="2021-06" db="EMBL/GenBank/DDBJ databases">
        <authorList>
            <person name="Kallberg Y."/>
            <person name="Tangrot J."/>
            <person name="Rosling A."/>
        </authorList>
    </citation>
    <scope>NUCLEOTIDE SEQUENCE</scope>
    <source>
        <strain evidence="1">IL203A</strain>
    </source>
</reference>
<evidence type="ECO:0000313" key="2">
    <source>
        <dbReference type="Proteomes" id="UP000789702"/>
    </source>
</evidence>
<dbReference type="Proteomes" id="UP000789702">
    <property type="component" value="Unassembled WGS sequence"/>
</dbReference>
<dbReference type="EMBL" id="CAJVPU010034072">
    <property type="protein sequence ID" value="CAG8724204.1"/>
    <property type="molecule type" value="Genomic_DNA"/>
</dbReference>
<proteinExistence type="predicted"/>
<feature type="non-terminal residue" evidence="1">
    <location>
        <position position="162"/>
    </location>
</feature>
<sequence>GNNFTYLSGTIHAKELIEVNSSYPNYLICADFMAPTILGTWPAFWLTATSWPPEVDILEFKGNTLNNFNIFINEPHPAYSDQINITSPANWNTFCFYMNMINNSSNVNASLSLNNMQNITHTAENYVGKQFWLVIDLQMEGSSGKDGPLTDTFYYIRNVNII</sequence>
<feature type="non-terminal residue" evidence="1">
    <location>
        <position position="1"/>
    </location>
</feature>
<comment type="caution">
    <text evidence="1">The sequence shown here is derived from an EMBL/GenBank/DDBJ whole genome shotgun (WGS) entry which is preliminary data.</text>
</comment>
<accession>A0ACA9PVS1</accession>
<keyword evidence="2" id="KW-1185">Reference proteome</keyword>
<evidence type="ECO:0000313" key="1">
    <source>
        <dbReference type="EMBL" id="CAG8724204.1"/>
    </source>
</evidence>
<protein>
    <submittedName>
        <fullName evidence="1">15566_t:CDS:1</fullName>
    </submittedName>
</protein>
<name>A0ACA9PVS1_9GLOM</name>
<gene>
    <name evidence="1" type="ORF">DHETER_LOCUS13014</name>
</gene>